<dbReference type="RefSeq" id="WP_139199041.1">
    <property type="nucleotide sequence ID" value="NZ_FNDS01000002.1"/>
</dbReference>
<dbReference type="Proteomes" id="UP000199636">
    <property type="component" value="Unassembled WGS sequence"/>
</dbReference>
<reference evidence="2" key="1">
    <citation type="submission" date="2016-10" db="EMBL/GenBank/DDBJ databases">
        <authorList>
            <person name="Varghese N."/>
            <person name="Submissions S."/>
        </authorList>
    </citation>
    <scope>NUCLEOTIDE SEQUENCE [LARGE SCALE GENOMIC DNA]</scope>
    <source>
        <strain evidence="2">CCM 7469</strain>
    </source>
</reference>
<keyword evidence="2" id="KW-1185">Reference proteome</keyword>
<dbReference type="OrthoDB" id="6595001at2"/>
<evidence type="ECO:0008006" key="3">
    <source>
        <dbReference type="Google" id="ProtNLM"/>
    </source>
</evidence>
<dbReference type="AlphaFoldDB" id="A0A1G8EEF2"/>
<gene>
    <name evidence="1" type="ORF">SAMN05216272_102500</name>
</gene>
<evidence type="ECO:0000313" key="1">
    <source>
        <dbReference type="EMBL" id="SDH68160.1"/>
    </source>
</evidence>
<dbReference type="PROSITE" id="PS51257">
    <property type="entry name" value="PROKAR_LIPOPROTEIN"/>
    <property type="match status" value="1"/>
</dbReference>
<protein>
    <recommendedName>
        <fullName evidence="3">Lipoprotein</fullName>
    </recommendedName>
</protein>
<organism evidence="1 2">
    <name type="scientific">Pseudomonas panipatensis</name>
    <dbReference type="NCBI Taxonomy" id="428992"/>
    <lineage>
        <taxon>Bacteria</taxon>
        <taxon>Pseudomonadati</taxon>
        <taxon>Pseudomonadota</taxon>
        <taxon>Gammaproteobacteria</taxon>
        <taxon>Pseudomonadales</taxon>
        <taxon>Pseudomonadaceae</taxon>
        <taxon>Pseudomonas</taxon>
    </lineage>
</organism>
<proteinExistence type="predicted"/>
<accession>A0A1G8EEF2</accession>
<evidence type="ECO:0000313" key="2">
    <source>
        <dbReference type="Proteomes" id="UP000199636"/>
    </source>
</evidence>
<dbReference type="EMBL" id="FNDS01000002">
    <property type="protein sequence ID" value="SDH68160.1"/>
    <property type="molecule type" value="Genomic_DNA"/>
</dbReference>
<name>A0A1G8EEF2_9PSED</name>
<sequence length="112" mass="12605">MRINWGWMLLLGLAGCHSPGELKETAPVLRAQTLKSPPVYLNCLLPKWRAYAAATEVREIRLGYRLLLSEGRERGPGALLEVTADERGSQVWLYQHSGAARDVAERDMRECL</sequence>